<reference evidence="1" key="2">
    <citation type="submission" date="2021-03" db="UniProtKB">
        <authorList>
            <consortium name="EnsemblPlants"/>
        </authorList>
    </citation>
    <scope>IDENTIFICATION</scope>
</reference>
<accession>A0A803R8R0</accession>
<protein>
    <submittedName>
        <fullName evidence="1">Uncharacterized protein</fullName>
    </submittedName>
</protein>
<evidence type="ECO:0000313" key="2">
    <source>
        <dbReference type="Proteomes" id="UP000596661"/>
    </source>
</evidence>
<name>A0A803R8R0_CANSA</name>
<reference evidence="1" key="1">
    <citation type="submission" date="2018-11" db="EMBL/GenBank/DDBJ databases">
        <authorList>
            <person name="Grassa J C."/>
        </authorList>
    </citation>
    <scope>NUCLEOTIDE SEQUENCE [LARGE SCALE GENOMIC DNA]</scope>
</reference>
<dbReference type="Proteomes" id="UP000596661">
    <property type="component" value="Chromosome 7"/>
</dbReference>
<dbReference type="Gramene" id="novel_model_6434_5bd9a17a">
    <property type="protein sequence ID" value="cds.novel_model_6434_5bd9a17a"/>
    <property type="gene ID" value="novel_gene_3359_5bd9a17a"/>
</dbReference>
<sequence length="68" mass="7867">MPVQPVKIFLGGNRKKCQLPSLLQRDLFQKHLQGQEPKGGTQTMMWMKKIQSPQHPVNLVDPTRKFLN</sequence>
<keyword evidence="2" id="KW-1185">Reference proteome</keyword>
<evidence type="ECO:0000313" key="1">
    <source>
        <dbReference type="EnsemblPlants" id="cds.novel_model_6434_5bd9a17a"/>
    </source>
</evidence>
<proteinExistence type="predicted"/>
<dbReference type="EMBL" id="UZAU01000666">
    <property type="status" value="NOT_ANNOTATED_CDS"/>
    <property type="molecule type" value="Genomic_DNA"/>
</dbReference>
<organism evidence="1 2">
    <name type="scientific">Cannabis sativa</name>
    <name type="common">Hemp</name>
    <name type="synonym">Marijuana</name>
    <dbReference type="NCBI Taxonomy" id="3483"/>
    <lineage>
        <taxon>Eukaryota</taxon>
        <taxon>Viridiplantae</taxon>
        <taxon>Streptophyta</taxon>
        <taxon>Embryophyta</taxon>
        <taxon>Tracheophyta</taxon>
        <taxon>Spermatophyta</taxon>
        <taxon>Magnoliopsida</taxon>
        <taxon>eudicotyledons</taxon>
        <taxon>Gunneridae</taxon>
        <taxon>Pentapetalae</taxon>
        <taxon>rosids</taxon>
        <taxon>fabids</taxon>
        <taxon>Rosales</taxon>
        <taxon>Cannabaceae</taxon>
        <taxon>Cannabis</taxon>
    </lineage>
</organism>
<dbReference type="AlphaFoldDB" id="A0A803R8R0"/>
<dbReference type="EnsemblPlants" id="novel_model_6434_5bd9a17a">
    <property type="protein sequence ID" value="cds.novel_model_6434_5bd9a17a"/>
    <property type="gene ID" value="novel_gene_3359_5bd9a17a"/>
</dbReference>